<feature type="compositionally biased region" description="Basic and acidic residues" evidence="14">
    <location>
        <begin position="377"/>
        <end position="393"/>
    </location>
</feature>
<dbReference type="InterPro" id="IPR026570">
    <property type="entry name" value="CCDC86"/>
</dbReference>
<evidence type="ECO:0000256" key="9">
    <source>
        <dbReference type="ARBA" id="ARBA00022553"/>
    </source>
</evidence>
<comment type="function">
    <text evidence="13">Required for proper chromosome segregation during mitosis and error-free mitotic progression.</text>
</comment>
<evidence type="ECO:0000256" key="7">
    <source>
        <dbReference type="ARBA" id="ARBA00022517"/>
    </source>
</evidence>
<organism evidence="15">
    <name type="scientific">Cyprideis torosa</name>
    <dbReference type="NCBI Taxonomy" id="163714"/>
    <lineage>
        <taxon>Eukaryota</taxon>
        <taxon>Metazoa</taxon>
        <taxon>Ecdysozoa</taxon>
        <taxon>Arthropoda</taxon>
        <taxon>Crustacea</taxon>
        <taxon>Oligostraca</taxon>
        <taxon>Ostracoda</taxon>
        <taxon>Podocopa</taxon>
        <taxon>Podocopida</taxon>
        <taxon>Cytherocopina</taxon>
        <taxon>Cytheroidea</taxon>
        <taxon>Cytherideidae</taxon>
        <taxon>Cyprideis</taxon>
    </lineage>
</organism>
<dbReference type="Gene3D" id="1.25.40.120">
    <property type="entry name" value="Protein prenylyltransferase"/>
    <property type="match status" value="1"/>
</dbReference>
<keyword evidence="10" id="KW-0164">Citrullination</keyword>
<dbReference type="Pfam" id="PF03879">
    <property type="entry name" value="Cgr1"/>
    <property type="match status" value="1"/>
</dbReference>
<evidence type="ECO:0000256" key="10">
    <source>
        <dbReference type="ARBA" id="ARBA00022934"/>
    </source>
</evidence>
<accession>A0A7R8W0Q6</accession>
<comment type="function">
    <text evidence="1">Involved in nucleolar integrity and required for processing of the pre-rRNA for the 60S ribosome subunit.</text>
</comment>
<evidence type="ECO:0000256" key="13">
    <source>
        <dbReference type="ARBA" id="ARBA00093307"/>
    </source>
</evidence>
<evidence type="ECO:0000256" key="5">
    <source>
        <dbReference type="ARBA" id="ARBA00016738"/>
    </source>
</evidence>
<proteinExistence type="inferred from homology"/>
<dbReference type="SUPFAM" id="SSF48439">
    <property type="entry name" value="Protein prenylyltransferase"/>
    <property type="match status" value="1"/>
</dbReference>
<evidence type="ECO:0000256" key="8">
    <source>
        <dbReference type="ARBA" id="ARBA00022552"/>
    </source>
</evidence>
<comment type="subcellular location">
    <subcellularLocation>
        <location evidence="2">Chromosome</location>
    </subcellularLocation>
    <subcellularLocation>
        <location evidence="3">Nucleus</location>
        <location evidence="3">Nucleolus</location>
    </subcellularLocation>
</comment>
<dbReference type="OrthoDB" id="5358702at2759"/>
<sequence>MSSNMILLPQMSDSQALTLSDDQARELMCQLADEFKSLEPIPDEFDVILVATNPNLENPLFSKDGKLGLESWVFPFVYRTAMKCLPLRRKILSLNLGELKDLDISSIALCLLNPSFTTAWNIRKRLYLEGHSSQRLELLLSKLALSRKPKSTEPYCHRRWLITNIPKESRTFQMLDAELEVCDMGAVRERCNYHTWSHRIWCWKNFDMESFPPEVFLSELDRSNRRISEHVSDASAQLRLFKAAINLSGEIDHEALWNGLRMLILIIRSHNPEEGKKVTKELKYFYEQRMVVTRSSSTRESSPSRVAQNASPSRVAQDASPSRVAQDALQRRTRRSSAERGASLSPASVAVTSKRHRTSSLSVSSCSSPLRKRPLRGIREEPTESEPPLKKETSPSSSPYQVRKSDKSPEKITEKSENSLKETSEKSESSAKETSEKSESVPKETGEKSESSPKETSEKSESFPKETSEKSESSPKEIRKMSEISPKETSEKSEISLKETSEKSEISLKETSEKSEISLKETSEKSKSSPEETNEKLESSPQETSEKSEISPTETNEKSEISPKETSENSEISPKETSEKSEISLKETSKKSENSPEEINEKLESSSQETSEKSEISPLETNEKSERFAEKNSEKSEISPKETNEKSESSPRETSEMSEISVKETCGKSEVSPKETKEKLEISPRNNKSVKTKGSVAEPIAEASVKEKENVTEVFPVTNLGSSGDSVVMETESDEDSTYDDKENSAVLQALSESVAEDDKSVGIDESVIPLPEPGKEDAERVIPEANMAFPAGRSSTVLPKRSKESKSSTRKPETATVDPLDGWSLKKTGNVRGKNVSGRFWKTPKTKLSMNIRVPALHPSWEKRMAQRREMELVKAKEAELKAERDRGVQLKWERIKAHQKDKQDKRQKAEVVQVITNMKKLKRMKKKQLRRIQKRDTTLEIQKMRDDREGRLSATVVTKD</sequence>
<feature type="region of interest" description="Disordered" evidence="14">
    <location>
        <begin position="717"/>
        <end position="839"/>
    </location>
</feature>
<evidence type="ECO:0000256" key="2">
    <source>
        <dbReference type="ARBA" id="ARBA00004286"/>
    </source>
</evidence>
<gene>
    <name evidence="15" type="ORF">CTOB1V02_LOCUS608</name>
</gene>
<feature type="compositionally biased region" description="Basic and acidic residues" evidence="14">
    <location>
        <begin position="802"/>
        <end position="814"/>
    </location>
</feature>
<evidence type="ECO:0000256" key="6">
    <source>
        <dbReference type="ARBA" id="ARBA00022454"/>
    </source>
</evidence>
<feature type="region of interest" description="Disordered" evidence="14">
    <location>
        <begin position="295"/>
        <end position="697"/>
    </location>
</feature>
<keyword evidence="6" id="KW-0158">Chromosome</keyword>
<keyword evidence="11" id="KW-0175">Coiled coil</keyword>
<comment type="similarity">
    <text evidence="4">Belongs to the CGR1 family.</text>
</comment>
<evidence type="ECO:0000256" key="4">
    <source>
        <dbReference type="ARBA" id="ARBA00007869"/>
    </source>
</evidence>
<keyword evidence="9" id="KW-0597">Phosphoprotein</keyword>
<keyword evidence="8" id="KW-0698">rRNA processing</keyword>
<keyword evidence="12" id="KW-0539">Nucleus</keyword>
<protein>
    <recommendedName>
        <fullName evidence="5">Coiled-coil domain-containing protein 86</fullName>
    </recommendedName>
</protein>
<name>A0A7R8W0Q6_9CRUS</name>
<evidence type="ECO:0000256" key="11">
    <source>
        <dbReference type="ARBA" id="ARBA00023054"/>
    </source>
</evidence>
<evidence type="ECO:0000313" key="15">
    <source>
        <dbReference type="EMBL" id="CAD7222606.1"/>
    </source>
</evidence>
<feature type="compositionally biased region" description="Basic and acidic residues" evidence="14">
    <location>
        <begin position="774"/>
        <end position="783"/>
    </location>
</feature>
<evidence type="ECO:0000256" key="12">
    <source>
        <dbReference type="ARBA" id="ARBA00023242"/>
    </source>
</evidence>
<dbReference type="AlphaFoldDB" id="A0A7R8W0Q6"/>
<evidence type="ECO:0000256" key="14">
    <source>
        <dbReference type="SAM" id="MobiDB-lite"/>
    </source>
</evidence>
<feature type="compositionally biased region" description="Low complexity" evidence="14">
    <location>
        <begin position="295"/>
        <end position="306"/>
    </location>
</feature>
<evidence type="ECO:0000256" key="3">
    <source>
        <dbReference type="ARBA" id="ARBA00004604"/>
    </source>
</evidence>
<dbReference type="GO" id="GO:0005694">
    <property type="term" value="C:chromosome"/>
    <property type="evidence" value="ECO:0007669"/>
    <property type="project" value="UniProtKB-SubCell"/>
</dbReference>
<keyword evidence="7" id="KW-0690">Ribosome biogenesis</keyword>
<dbReference type="GO" id="GO:0005730">
    <property type="term" value="C:nucleolus"/>
    <property type="evidence" value="ECO:0007669"/>
    <property type="project" value="UniProtKB-SubCell"/>
</dbReference>
<dbReference type="PANTHER" id="PTHR13557">
    <property type="entry name" value="COILED-COIL DOMAIN-CONTAINING PROTEIN 86"/>
    <property type="match status" value="1"/>
</dbReference>
<dbReference type="PANTHER" id="PTHR13557:SF1">
    <property type="entry name" value="COILED-COIL DOMAIN-CONTAINING PROTEIN 86"/>
    <property type="match status" value="1"/>
</dbReference>
<feature type="compositionally biased region" description="Basic and acidic residues" evidence="14">
    <location>
        <begin position="403"/>
        <end position="682"/>
    </location>
</feature>
<evidence type="ECO:0000256" key="1">
    <source>
        <dbReference type="ARBA" id="ARBA00004090"/>
    </source>
</evidence>
<feature type="compositionally biased region" description="Low complexity" evidence="14">
    <location>
        <begin position="359"/>
        <end position="368"/>
    </location>
</feature>
<dbReference type="InterPro" id="IPR005579">
    <property type="entry name" value="Cgr1-like"/>
</dbReference>
<dbReference type="EMBL" id="OB660080">
    <property type="protein sequence ID" value="CAD7222606.1"/>
    <property type="molecule type" value="Genomic_DNA"/>
</dbReference>
<dbReference type="GO" id="GO:0006364">
    <property type="term" value="P:rRNA processing"/>
    <property type="evidence" value="ECO:0007669"/>
    <property type="project" value="UniProtKB-KW"/>
</dbReference>
<reference evidence="15" key="1">
    <citation type="submission" date="2020-11" db="EMBL/GenBank/DDBJ databases">
        <authorList>
            <person name="Tran Van P."/>
        </authorList>
    </citation>
    <scope>NUCLEOTIDE SEQUENCE</scope>
</reference>